<feature type="binding site" evidence="13">
    <location>
        <position position="403"/>
    </location>
    <ligand>
        <name>Mg(2+)</name>
        <dbReference type="ChEBI" id="CHEBI:18420"/>
        <label>1</label>
    </ligand>
</feature>
<dbReference type="PRINTS" id="PR00982">
    <property type="entry name" value="TRNASYNTHLYS"/>
</dbReference>
<comment type="similarity">
    <text evidence="2 13">Belongs to the class-II aminoacyl-tRNA synthetase family.</text>
</comment>
<dbReference type="GO" id="GO:0004824">
    <property type="term" value="F:lysine-tRNA ligase activity"/>
    <property type="evidence" value="ECO:0007669"/>
    <property type="project" value="UniProtKB-UniRule"/>
</dbReference>
<dbReference type="Pfam" id="PF00152">
    <property type="entry name" value="tRNA-synt_2"/>
    <property type="match status" value="1"/>
</dbReference>
<keyword evidence="4 13" id="KW-0963">Cytoplasm</keyword>
<dbReference type="Gene3D" id="3.30.930.10">
    <property type="entry name" value="Bira Bifunctional Protein, Domain 2"/>
    <property type="match status" value="1"/>
</dbReference>
<reference evidence="16 17" key="1">
    <citation type="journal article" date="2017" name="Genome Announc.">
        <title>Complete Genome Sequences of Two Acetylene-Fermenting Pelobacter acetylenicus Strains.</title>
        <authorList>
            <person name="Sutton J.M."/>
            <person name="Baesman S.M."/>
            <person name="Fierst J.L."/>
            <person name="Poret-Peterson A.T."/>
            <person name="Oremland R.S."/>
            <person name="Dunlap D.S."/>
            <person name="Akob D.M."/>
        </authorList>
    </citation>
    <scope>NUCLEOTIDE SEQUENCE [LARGE SCALE GENOMIC DNA]</scope>
    <source>
        <strain evidence="16 17">DSM 3247</strain>
    </source>
</reference>
<sequence length="494" mass="56225">MEELNDLLLQRRAKLEEYRNQGINPYANDFTVTATSGDVVDAHGEQDAAALEGCDALYALAGRMMARRDFGKAAFIQIQDRSGRLQVFVSRDNVGEDAFQAFRGLDIGDIVGITGKPFRTKTNELSLRADSVRLLTKSLQPLPEKWHGLTDVETRYRQRYLDLIVNPEVQEVFRKRSRIISLIRNYMVDNDFLEVETPMMQPVAGGATARPFVTHHNTLKMDLFLRIAPELYLKRLVVGGFDRVFEINRNFRNEGISIQHNPEFTMMEFYQAYATYEDLMDFTEKLVCHVAQEVVGSLRFSYGGREVDLSAPWDRLTVKEAILKYGDVEPHVLEDKSRCLAYARSLGLDFDDGIGHGKLLTEIFDEVAEPKLWNPTFVTQYPTEVSPLSRKNDSNPEVVDRFELFAVGRELANAFSELNDPIDQKERFAKQLLEKEAGDEEAHAMDEDYIRALEYGLPPTAGEGIGIDRLVMLLTDAPSIREVILFPQLRPEAR</sequence>
<feature type="binding site" evidence="13">
    <location>
        <position position="410"/>
    </location>
    <ligand>
        <name>Mg(2+)</name>
        <dbReference type="ChEBI" id="CHEBI:18420"/>
        <label>1</label>
    </ligand>
</feature>
<evidence type="ECO:0000256" key="6">
    <source>
        <dbReference type="ARBA" id="ARBA00022723"/>
    </source>
</evidence>
<keyword evidence="5 13" id="KW-0436">Ligase</keyword>
<dbReference type="Gene3D" id="2.40.50.140">
    <property type="entry name" value="Nucleic acid-binding proteins"/>
    <property type="match status" value="1"/>
</dbReference>
<keyword evidence="6 13" id="KW-0479">Metal-binding</keyword>
<dbReference type="GO" id="GO:0005524">
    <property type="term" value="F:ATP binding"/>
    <property type="evidence" value="ECO:0007669"/>
    <property type="project" value="UniProtKB-UniRule"/>
</dbReference>
<evidence type="ECO:0000259" key="15">
    <source>
        <dbReference type="PROSITE" id="PS50862"/>
    </source>
</evidence>
<evidence type="ECO:0000256" key="11">
    <source>
        <dbReference type="ARBA" id="ARBA00023146"/>
    </source>
</evidence>
<dbReference type="InterPro" id="IPR012340">
    <property type="entry name" value="NA-bd_OB-fold"/>
</dbReference>
<evidence type="ECO:0000256" key="3">
    <source>
        <dbReference type="ARBA" id="ARBA00011738"/>
    </source>
</evidence>
<dbReference type="NCBIfam" id="NF001756">
    <property type="entry name" value="PRK00484.1"/>
    <property type="match status" value="1"/>
</dbReference>
<dbReference type="CDD" id="cd04322">
    <property type="entry name" value="LysRS_N"/>
    <property type="match status" value="1"/>
</dbReference>
<dbReference type="EMBL" id="CP015518">
    <property type="protein sequence ID" value="APG25481.1"/>
    <property type="molecule type" value="Genomic_DNA"/>
</dbReference>
<dbReference type="EC" id="6.1.1.6" evidence="13"/>
<dbReference type="GO" id="GO:0042803">
    <property type="term" value="F:protein homodimerization activity"/>
    <property type="evidence" value="ECO:0007669"/>
    <property type="project" value="UniProtKB-ARBA"/>
</dbReference>
<organism evidence="16 17">
    <name type="scientific">Syntrophotalea acetylenica</name>
    <name type="common">Pelobacter acetylenicus</name>
    <dbReference type="NCBI Taxonomy" id="29542"/>
    <lineage>
        <taxon>Bacteria</taxon>
        <taxon>Pseudomonadati</taxon>
        <taxon>Thermodesulfobacteriota</taxon>
        <taxon>Desulfuromonadia</taxon>
        <taxon>Desulfuromonadales</taxon>
        <taxon>Syntrophotaleaceae</taxon>
        <taxon>Syntrophotalea</taxon>
    </lineage>
</organism>
<name>A0A1L3GHS5_SYNAC</name>
<keyword evidence="17" id="KW-1185">Reference proteome</keyword>
<accession>A0A1L3GHS5</accession>
<dbReference type="InterPro" id="IPR004365">
    <property type="entry name" value="NA-bd_OB_tRNA"/>
</dbReference>
<evidence type="ECO:0000256" key="10">
    <source>
        <dbReference type="ARBA" id="ARBA00022917"/>
    </source>
</evidence>
<evidence type="ECO:0000313" key="16">
    <source>
        <dbReference type="EMBL" id="APG25481.1"/>
    </source>
</evidence>
<evidence type="ECO:0000256" key="12">
    <source>
        <dbReference type="ARBA" id="ARBA00048573"/>
    </source>
</evidence>
<dbReference type="PANTHER" id="PTHR42918">
    <property type="entry name" value="LYSYL-TRNA SYNTHETASE"/>
    <property type="match status" value="1"/>
</dbReference>
<dbReference type="Proteomes" id="UP000182264">
    <property type="component" value="Chromosome"/>
</dbReference>
<evidence type="ECO:0000256" key="1">
    <source>
        <dbReference type="ARBA" id="ARBA00004496"/>
    </source>
</evidence>
<dbReference type="AlphaFoldDB" id="A0A1L3GHS5"/>
<dbReference type="GO" id="GO:0006430">
    <property type="term" value="P:lysyl-tRNA aminoacylation"/>
    <property type="evidence" value="ECO:0007669"/>
    <property type="project" value="UniProtKB-UniRule"/>
</dbReference>
<dbReference type="HAMAP" id="MF_00252">
    <property type="entry name" value="Lys_tRNA_synth_class2"/>
    <property type="match status" value="1"/>
</dbReference>
<evidence type="ECO:0000256" key="7">
    <source>
        <dbReference type="ARBA" id="ARBA00022741"/>
    </source>
</evidence>
<keyword evidence="7 13" id="KW-0547">Nucleotide-binding</keyword>
<dbReference type="RefSeq" id="WP_072287322.1">
    <property type="nucleotide sequence ID" value="NZ_CP015455.1"/>
</dbReference>
<dbReference type="InterPro" id="IPR002313">
    <property type="entry name" value="Lys-tRNA-ligase_II"/>
</dbReference>
<dbReference type="InterPro" id="IPR034762">
    <property type="entry name" value="Lys-tRNA-ligase_II_bac/euk"/>
</dbReference>
<dbReference type="OrthoDB" id="9801152at2"/>
<dbReference type="CDD" id="cd00775">
    <property type="entry name" value="LysRS_core"/>
    <property type="match status" value="1"/>
</dbReference>
<dbReference type="SUPFAM" id="SSF55681">
    <property type="entry name" value="Class II aaRS and biotin synthetases"/>
    <property type="match status" value="1"/>
</dbReference>
<comment type="subcellular location">
    <subcellularLocation>
        <location evidence="1 13">Cytoplasm</location>
    </subcellularLocation>
</comment>
<feature type="binding site" evidence="13">
    <location>
        <position position="410"/>
    </location>
    <ligand>
        <name>Mg(2+)</name>
        <dbReference type="ChEBI" id="CHEBI:18420"/>
        <label>2</label>
    </ligand>
</feature>
<dbReference type="GO" id="GO:0000049">
    <property type="term" value="F:tRNA binding"/>
    <property type="evidence" value="ECO:0007669"/>
    <property type="project" value="TreeGrafter"/>
</dbReference>
<evidence type="ECO:0000256" key="2">
    <source>
        <dbReference type="ARBA" id="ARBA00008226"/>
    </source>
</evidence>
<comment type="cofactor">
    <cofactor evidence="13 14">
        <name>Mg(2+)</name>
        <dbReference type="ChEBI" id="CHEBI:18420"/>
    </cofactor>
    <text evidence="13 14">Binds 3 Mg(2+) ions per subunit.</text>
</comment>
<evidence type="ECO:0000256" key="4">
    <source>
        <dbReference type="ARBA" id="ARBA00022490"/>
    </source>
</evidence>
<dbReference type="KEGG" id="pace:A6070_04975"/>
<comment type="catalytic activity">
    <reaction evidence="12 13 14">
        <text>tRNA(Lys) + L-lysine + ATP = L-lysyl-tRNA(Lys) + AMP + diphosphate</text>
        <dbReference type="Rhea" id="RHEA:20792"/>
        <dbReference type="Rhea" id="RHEA-COMP:9696"/>
        <dbReference type="Rhea" id="RHEA-COMP:9697"/>
        <dbReference type="ChEBI" id="CHEBI:30616"/>
        <dbReference type="ChEBI" id="CHEBI:32551"/>
        <dbReference type="ChEBI" id="CHEBI:33019"/>
        <dbReference type="ChEBI" id="CHEBI:78442"/>
        <dbReference type="ChEBI" id="CHEBI:78529"/>
        <dbReference type="ChEBI" id="CHEBI:456215"/>
        <dbReference type="EC" id="6.1.1.6"/>
    </reaction>
</comment>
<dbReference type="SUPFAM" id="SSF50249">
    <property type="entry name" value="Nucleic acid-binding proteins"/>
    <property type="match status" value="1"/>
</dbReference>
<dbReference type="InterPro" id="IPR018149">
    <property type="entry name" value="Lys-tRNA-synth_II_C"/>
</dbReference>
<dbReference type="Pfam" id="PF01336">
    <property type="entry name" value="tRNA_anti-codon"/>
    <property type="match status" value="1"/>
</dbReference>
<dbReference type="STRING" id="29542.A6070_04975"/>
<feature type="domain" description="Aminoacyl-transfer RNA synthetases class-II family profile" evidence="15">
    <location>
        <begin position="173"/>
        <end position="491"/>
    </location>
</feature>
<evidence type="ECO:0000256" key="8">
    <source>
        <dbReference type="ARBA" id="ARBA00022840"/>
    </source>
</evidence>
<gene>
    <name evidence="13" type="primary">lysS</name>
    <name evidence="16" type="ORF">A7E75_10965</name>
</gene>
<keyword evidence="8 13" id="KW-0067">ATP-binding</keyword>
<evidence type="ECO:0000256" key="5">
    <source>
        <dbReference type="ARBA" id="ARBA00022598"/>
    </source>
</evidence>
<keyword evidence="11 13" id="KW-0030">Aminoacyl-tRNA synthetase</keyword>
<evidence type="ECO:0000256" key="9">
    <source>
        <dbReference type="ARBA" id="ARBA00022842"/>
    </source>
</evidence>
<dbReference type="PROSITE" id="PS50862">
    <property type="entry name" value="AA_TRNA_LIGASE_II"/>
    <property type="match status" value="1"/>
</dbReference>
<proteinExistence type="inferred from homology"/>
<dbReference type="PIRSF" id="PIRSF039101">
    <property type="entry name" value="LysRS2"/>
    <property type="match status" value="1"/>
</dbReference>
<evidence type="ECO:0000256" key="14">
    <source>
        <dbReference type="RuleBase" id="RU000336"/>
    </source>
</evidence>
<keyword evidence="9 13" id="KW-0460">Magnesium</keyword>
<comment type="subunit">
    <text evidence="3 13">Homodimer.</text>
</comment>
<dbReference type="InterPro" id="IPR004364">
    <property type="entry name" value="Aa-tRNA-synt_II"/>
</dbReference>
<dbReference type="InterPro" id="IPR044136">
    <property type="entry name" value="Lys-tRNA-ligase_II_N"/>
</dbReference>
<dbReference type="PANTHER" id="PTHR42918:SF15">
    <property type="entry name" value="LYSINE--TRNA LIGASE, CHLOROPLASTIC_MITOCHONDRIAL"/>
    <property type="match status" value="1"/>
</dbReference>
<dbReference type="FunFam" id="3.30.930.10:FF:000001">
    <property type="entry name" value="Lysine--tRNA ligase"/>
    <property type="match status" value="1"/>
</dbReference>
<protein>
    <recommendedName>
        <fullName evidence="13">Lysine--tRNA ligase</fullName>
        <ecNumber evidence="13">6.1.1.6</ecNumber>
    </recommendedName>
    <alternativeName>
        <fullName evidence="13">Lysyl-tRNA synthetase</fullName>
        <shortName evidence="13">LysRS</shortName>
    </alternativeName>
</protein>
<evidence type="ECO:0000256" key="13">
    <source>
        <dbReference type="HAMAP-Rule" id="MF_00252"/>
    </source>
</evidence>
<dbReference type="InterPro" id="IPR006195">
    <property type="entry name" value="aa-tRNA-synth_II"/>
</dbReference>
<dbReference type="GO" id="GO:0005829">
    <property type="term" value="C:cytosol"/>
    <property type="evidence" value="ECO:0007669"/>
    <property type="project" value="TreeGrafter"/>
</dbReference>
<evidence type="ECO:0000313" key="17">
    <source>
        <dbReference type="Proteomes" id="UP000182264"/>
    </source>
</evidence>
<dbReference type="InterPro" id="IPR045864">
    <property type="entry name" value="aa-tRNA-synth_II/BPL/LPL"/>
</dbReference>
<dbReference type="NCBIfam" id="TIGR00499">
    <property type="entry name" value="lysS_bact"/>
    <property type="match status" value="1"/>
</dbReference>
<dbReference type="FunFam" id="2.40.50.140:FF:000024">
    <property type="entry name" value="Lysine--tRNA ligase"/>
    <property type="match status" value="1"/>
</dbReference>
<dbReference type="GO" id="GO:0000287">
    <property type="term" value="F:magnesium ion binding"/>
    <property type="evidence" value="ECO:0007669"/>
    <property type="project" value="UniProtKB-UniRule"/>
</dbReference>
<keyword evidence="10 13" id="KW-0648">Protein biosynthesis</keyword>